<dbReference type="RefSeq" id="WP_151055208.1">
    <property type="nucleotide sequence ID" value="NZ_CP044222.1"/>
</dbReference>
<dbReference type="PANTHER" id="PTHR40037">
    <property type="entry name" value="PHOSPHOESTERASE YJCG-RELATED"/>
    <property type="match status" value="1"/>
</dbReference>
<reference evidence="1 2" key="1">
    <citation type="submission" date="2019-09" db="EMBL/GenBank/DDBJ databases">
        <title>Nitrincola iocasae sp. nov., a bacterium isolated from the sediment collected at a cold seep field in South China Sea.</title>
        <authorList>
            <person name="Zhang H."/>
            <person name="Wang H."/>
            <person name="Li C."/>
        </authorList>
    </citation>
    <scope>NUCLEOTIDE SEQUENCE [LARGE SCALE GENOMIC DNA]</scope>
    <source>
        <strain evidence="1 2">KXZD1103</strain>
    </source>
</reference>
<gene>
    <name evidence="1" type="ORF">F5I99_09005</name>
</gene>
<dbReference type="InterPro" id="IPR009097">
    <property type="entry name" value="Cyclic_Pdiesterase"/>
</dbReference>
<dbReference type="PANTHER" id="PTHR40037:SF1">
    <property type="entry name" value="PHOSPHOESTERASE SAOUHSC_00951-RELATED"/>
    <property type="match status" value="1"/>
</dbReference>
<dbReference type="Pfam" id="PF13563">
    <property type="entry name" value="2_5_RNA_ligase2"/>
    <property type="match status" value="1"/>
</dbReference>
<accession>A0A5J6LDC9</accession>
<dbReference type="AlphaFoldDB" id="A0A5J6LDC9"/>
<sequence>MSLHSLYTVAYLEVSEMQMNWMQELRRKHDPHYTVVDPHFTLAFAVRGVEQGVYLDHIATIASETRPISFHCKYAMLGADNIDDTAYVFLVPDEGYSDLSLLHDRLYRGVLEPFHRLEFPYIPHISIAGMKDFKRAKRLCDELNSRGVHVHGQLASITTGFLKDGKFCHVQTFELAA</sequence>
<dbReference type="Gene3D" id="3.90.1140.10">
    <property type="entry name" value="Cyclic phosphodiesterase"/>
    <property type="match status" value="1"/>
</dbReference>
<evidence type="ECO:0008006" key="3">
    <source>
        <dbReference type="Google" id="ProtNLM"/>
    </source>
</evidence>
<dbReference type="Proteomes" id="UP000325606">
    <property type="component" value="Chromosome"/>
</dbReference>
<protein>
    <recommendedName>
        <fullName evidence="3">2'-5' RNA ligase</fullName>
    </recommendedName>
</protein>
<organism evidence="1 2">
    <name type="scientific">Nitrincola iocasae</name>
    <dbReference type="NCBI Taxonomy" id="2614693"/>
    <lineage>
        <taxon>Bacteria</taxon>
        <taxon>Pseudomonadati</taxon>
        <taxon>Pseudomonadota</taxon>
        <taxon>Gammaproteobacteria</taxon>
        <taxon>Oceanospirillales</taxon>
        <taxon>Oceanospirillaceae</taxon>
        <taxon>Nitrincola</taxon>
    </lineage>
</organism>
<dbReference type="KEGG" id="nik:F5I99_09005"/>
<dbReference type="EMBL" id="CP044222">
    <property type="protein sequence ID" value="QEW06629.1"/>
    <property type="molecule type" value="Genomic_DNA"/>
</dbReference>
<dbReference type="InterPro" id="IPR050580">
    <property type="entry name" value="2H_phosphoesterase_YjcG-like"/>
</dbReference>
<evidence type="ECO:0000313" key="1">
    <source>
        <dbReference type="EMBL" id="QEW06629.1"/>
    </source>
</evidence>
<name>A0A5J6LDC9_9GAMM</name>
<keyword evidence="2" id="KW-1185">Reference proteome</keyword>
<dbReference type="SUPFAM" id="SSF55144">
    <property type="entry name" value="LigT-like"/>
    <property type="match status" value="1"/>
</dbReference>
<evidence type="ECO:0000313" key="2">
    <source>
        <dbReference type="Proteomes" id="UP000325606"/>
    </source>
</evidence>
<proteinExistence type="predicted"/>